<sequence>MQQHTGQHLLSAILDNYDIPTLSWNMGETINYIEINKKLSDEEMTKFSNEFNNLITENSSINLITPHPSDFDKSIDTEKGLLRSVKIDNLNDNNPCCGTHLNSTGQLKGLILLNQISGKNNNSKLNFIIGDRIFKFSENNFKILKNLNGLLSCDSNQLSEKLTLLQKNFKKSSSRESTFIKELAILNSDILKQKIENSNSNSNDEILTLYKSNMNLDFINQIFKNLNPIINEKTVVLLVGDVNEIGYILIFGKKTTELSEEFKKIFENLKGGGKNNKFQAKIPNLSKNELNNAINFINSLN</sequence>
<comment type="caution">
    <text evidence="5">The sequence shown here is derived from an EMBL/GenBank/DDBJ whole genome shotgun (WGS) entry which is preliminary data.</text>
</comment>
<keyword evidence="3" id="KW-0862">Zinc</keyword>
<dbReference type="GO" id="GO:0002196">
    <property type="term" value="F:Ser-tRNA(Ala) deacylase activity"/>
    <property type="evidence" value="ECO:0007669"/>
    <property type="project" value="TreeGrafter"/>
</dbReference>
<dbReference type="GO" id="GO:0004812">
    <property type="term" value="F:aminoacyl-tRNA ligase activity"/>
    <property type="evidence" value="ECO:0007669"/>
    <property type="project" value="InterPro"/>
</dbReference>
<organism evidence="5 6">
    <name type="scientific">Candida boidinii</name>
    <name type="common">Yeast</name>
    <dbReference type="NCBI Taxonomy" id="5477"/>
    <lineage>
        <taxon>Eukaryota</taxon>
        <taxon>Fungi</taxon>
        <taxon>Dikarya</taxon>
        <taxon>Ascomycota</taxon>
        <taxon>Saccharomycotina</taxon>
        <taxon>Pichiomycetes</taxon>
        <taxon>Pichiales</taxon>
        <taxon>Pichiaceae</taxon>
        <taxon>Ogataea</taxon>
        <taxon>Ogataea/Candida clade</taxon>
    </lineage>
</organism>
<dbReference type="GO" id="GO:0043039">
    <property type="term" value="P:tRNA aminoacylation"/>
    <property type="evidence" value="ECO:0007669"/>
    <property type="project" value="InterPro"/>
</dbReference>
<dbReference type="PANTHER" id="PTHR43462">
    <property type="entry name" value="ALANYL-TRNA EDITING PROTEIN"/>
    <property type="match status" value="1"/>
</dbReference>
<accession>A0A9W6WKA0</accession>
<dbReference type="InterPro" id="IPR051335">
    <property type="entry name" value="Alanyl-tRNA_Editing_Enzymes"/>
</dbReference>
<keyword evidence="6" id="KW-1185">Reference proteome</keyword>
<dbReference type="SUPFAM" id="SSF55186">
    <property type="entry name" value="ThrRS/AlaRS common domain"/>
    <property type="match status" value="1"/>
</dbReference>
<dbReference type="GO" id="GO:0046872">
    <property type="term" value="F:metal ion binding"/>
    <property type="evidence" value="ECO:0007669"/>
    <property type="project" value="UniProtKB-KW"/>
</dbReference>
<proteinExistence type="predicted"/>
<name>A0A9W6WKA0_CANBO</name>
<evidence type="ECO:0000259" key="4">
    <source>
        <dbReference type="Pfam" id="PF07973"/>
    </source>
</evidence>
<reference evidence="5" key="1">
    <citation type="submission" date="2023-04" db="EMBL/GenBank/DDBJ databases">
        <title>Candida boidinii NBRC 10035.</title>
        <authorList>
            <person name="Ichikawa N."/>
            <person name="Sato H."/>
            <person name="Tonouchi N."/>
        </authorList>
    </citation>
    <scope>NUCLEOTIDE SEQUENCE</scope>
    <source>
        <strain evidence="5">NBRC 10035</strain>
    </source>
</reference>
<dbReference type="PANTHER" id="PTHR43462:SF1">
    <property type="entry name" value="ALANYL-TRNA EDITING PROTEIN AARSD1"/>
    <property type="match status" value="1"/>
</dbReference>
<dbReference type="Proteomes" id="UP001165120">
    <property type="component" value="Unassembled WGS sequence"/>
</dbReference>
<dbReference type="Pfam" id="PF07973">
    <property type="entry name" value="tRNA_SAD"/>
    <property type="match status" value="1"/>
</dbReference>
<dbReference type="AlphaFoldDB" id="A0A9W6WKA0"/>
<dbReference type="InterPro" id="IPR012947">
    <property type="entry name" value="tRNA_SAD"/>
</dbReference>
<evidence type="ECO:0000313" key="5">
    <source>
        <dbReference type="EMBL" id="GME77669.1"/>
    </source>
</evidence>
<evidence type="ECO:0000256" key="2">
    <source>
        <dbReference type="ARBA" id="ARBA00022723"/>
    </source>
</evidence>
<protein>
    <submittedName>
        <fullName evidence="5">Unnamed protein product</fullName>
    </submittedName>
</protein>
<feature type="domain" description="Threonyl/alanyl tRNA synthetase SAD" evidence="4">
    <location>
        <begin position="92"/>
        <end position="125"/>
    </location>
</feature>
<evidence type="ECO:0000256" key="1">
    <source>
        <dbReference type="ARBA" id="ARBA00001947"/>
    </source>
</evidence>
<evidence type="ECO:0000313" key="6">
    <source>
        <dbReference type="Proteomes" id="UP001165120"/>
    </source>
</evidence>
<dbReference type="GO" id="GO:0005524">
    <property type="term" value="F:ATP binding"/>
    <property type="evidence" value="ECO:0007669"/>
    <property type="project" value="InterPro"/>
</dbReference>
<dbReference type="EMBL" id="BSXN01002802">
    <property type="protein sequence ID" value="GME77669.1"/>
    <property type="molecule type" value="Genomic_DNA"/>
</dbReference>
<evidence type="ECO:0000256" key="3">
    <source>
        <dbReference type="ARBA" id="ARBA00022833"/>
    </source>
</evidence>
<dbReference type="Gene3D" id="3.30.980.10">
    <property type="entry name" value="Threonyl-trna Synthetase, Chain A, domain 2"/>
    <property type="match status" value="1"/>
</dbReference>
<gene>
    <name evidence="5" type="ORF">Cboi02_000560500</name>
</gene>
<keyword evidence="2" id="KW-0479">Metal-binding</keyword>
<comment type="cofactor">
    <cofactor evidence="1">
        <name>Zn(2+)</name>
        <dbReference type="ChEBI" id="CHEBI:29105"/>
    </cofactor>
</comment>
<dbReference type="InterPro" id="IPR018163">
    <property type="entry name" value="Thr/Ala-tRNA-synth_IIc_edit"/>
</dbReference>